<dbReference type="OrthoDB" id="250802at2759"/>
<dbReference type="PANTHER" id="PTHR12713:SF11">
    <property type="entry name" value="V-TYPE PROTON ATPASE SUBUNIT G"/>
    <property type="match status" value="1"/>
</dbReference>
<dbReference type="PANTHER" id="PTHR12713">
    <property type="entry name" value="VACUOLAR ATP SYNTHASE SUBUNIT G"/>
    <property type="match status" value="1"/>
</dbReference>
<comment type="subunit">
    <text evidence="5">V-ATPase is a heteromultimeric enzyme made up of two complexes: the ATP-hydrolytic V1 complex and the proton translocation V0 complex.</text>
</comment>
<evidence type="ECO:0000313" key="8">
    <source>
        <dbReference type="Proteomes" id="UP000283509"/>
    </source>
</evidence>
<dbReference type="GO" id="GO:0046961">
    <property type="term" value="F:proton-transporting ATPase activity, rotational mechanism"/>
    <property type="evidence" value="ECO:0007669"/>
    <property type="project" value="InterPro"/>
</dbReference>
<dbReference type="GO" id="GO:0016887">
    <property type="term" value="F:ATP hydrolysis activity"/>
    <property type="evidence" value="ECO:0007669"/>
    <property type="project" value="TreeGrafter"/>
</dbReference>
<evidence type="ECO:0000256" key="4">
    <source>
        <dbReference type="ARBA" id="ARBA00023065"/>
    </source>
</evidence>
<evidence type="ECO:0000256" key="3">
    <source>
        <dbReference type="ARBA" id="ARBA00022781"/>
    </source>
</evidence>
<keyword evidence="8" id="KW-1185">Reference proteome</keyword>
<dbReference type="AlphaFoldDB" id="A0A3R7PG00"/>
<organism evidence="7 8">
    <name type="scientific">Penaeus vannamei</name>
    <name type="common">Whiteleg shrimp</name>
    <name type="synonym">Litopenaeus vannamei</name>
    <dbReference type="NCBI Taxonomy" id="6689"/>
    <lineage>
        <taxon>Eukaryota</taxon>
        <taxon>Metazoa</taxon>
        <taxon>Ecdysozoa</taxon>
        <taxon>Arthropoda</taxon>
        <taxon>Crustacea</taxon>
        <taxon>Multicrustacea</taxon>
        <taxon>Malacostraca</taxon>
        <taxon>Eumalacostraca</taxon>
        <taxon>Eucarida</taxon>
        <taxon>Decapoda</taxon>
        <taxon>Dendrobranchiata</taxon>
        <taxon>Penaeoidea</taxon>
        <taxon>Penaeidae</taxon>
        <taxon>Penaeus</taxon>
    </lineage>
</organism>
<accession>A0A3R7PG00</accession>
<comment type="function">
    <text evidence="5">Subunit of the V1 complex of vacuolar(H+)-ATPase (V-ATPase), a multisubunit enzyme composed of a peripheral complex (V1) that hydrolyzes ATP and a membrane integral complex (V0) that translocates protons. V-ATPase is responsible for acidifying and maintaining the pH of intracellular compartments and in some cell types, is targeted to the plasma membrane, where it is responsible for acidifying the extracellular environment.</text>
</comment>
<comment type="similarity">
    <text evidence="1 5">Belongs to the V-ATPase G subunit family.</text>
</comment>
<evidence type="ECO:0000256" key="6">
    <source>
        <dbReference type="SAM" id="Coils"/>
    </source>
</evidence>
<keyword evidence="3 5" id="KW-0375">Hydrogen ion transport</keyword>
<dbReference type="GO" id="GO:0098793">
    <property type="term" value="C:presynapse"/>
    <property type="evidence" value="ECO:0007669"/>
    <property type="project" value="GOC"/>
</dbReference>
<comment type="caution">
    <text evidence="7">The sequence shown here is derived from an EMBL/GenBank/DDBJ whole genome shotgun (WGS) entry which is preliminary data.</text>
</comment>
<evidence type="ECO:0000256" key="5">
    <source>
        <dbReference type="RuleBase" id="RU364019"/>
    </source>
</evidence>
<dbReference type="NCBIfam" id="TIGR01147">
    <property type="entry name" value="V_ATP_synt_G"/>
    <property type="match status" value="1"/>
</dbReference>
<dbReference type="Gene3D" id="1.20.5.2950">
    <property type="match status" value="1"/>
</dbReference>
<dbReference type="GO" id="GO:0097401">
    <property type="term" value="P:synaptic vesicle lumen acidification"/>
    <property type="evidence" value="ECO:0007669"/>
    <property type="project" value="TreeGrafter"/>
</dbReference>
<evidence type="ECO:0000256" key="1">
    <source>
        <dbReference type="ARBA" id="ARBA00010066"/>
    </source>
</evidence>
<dbReference type="Proteomes" id="UP000283509">
    <property type="component" value="Unassembled WGS sequence"/>
</dbReference>
<reference evidence="7 8" key="1">
    <citation type="submission" date="2018-04" db="EMBL/GenBank/DDBJ databases">
        <authorList>
            <person name="Zhang X."/>
            <person name="Yuan J."/>
            <person name="Li F."/>
            <person name="Xiang J."/>
        </authorList>
    </citation>
    <scope>NUCLEOTIDE SEQUENCE [LARGE SCALE GENOMIC DNA]</scope>
    <source>
        <tissue evidence="7">Muscle</tissue>
    </source>
</reference>
<reference evidence="7 8" key="2">
    <citation type="submission" date="2019-01" db="EMBL/GenBank/DDBJ databases">
        <title>The decoding of complex shrimp genome reveals the adaptation for benthos swimmer, frequently molting mechanism and breeding impact on genome.</title>
        <authorList>
            <person name="Sun Y."/>
            <person name="Gao Y."/>
            <person name="Yu Y."/>
        </authorList>
    </citation>
    <scope>NUCLEOTIDE SEQUENCE [LARGE SCALE GENOMIC DNA]</scope>
    <source>
        <tissue evidence="7">Muscle</tissue>
    </source>
</reference>
<name>A0A3R7PG00_PENVA</name>
<proteinExistence type="inferred from homology"/>
<protein>
    <recommendedName>
        <fullName evidence="5">V-type proton ATPase subunit G</fullName>
    </recommendedName>
</protein>
<dbReference type="Pfam" id="PF03179">
    <property type="entry name" value="V-ATPase_G"/>
    <property type="match status" value="1"/>
</dbReference>
<keyword evidence="4 5" id="KW-0406">Ion transport</keyword>
<dbReference type="FunFam" id="1.20.5.2950:FF:000001">
    <property type="entry name" value="V-type proton ATPase subunit G"/>
    <property type="match status" value="1"/>
</dbReference>
<dbReference type="InterPro" id="IPR005124">
    <property type="entry name" value="V-ATPase_G"/>
</dbReference>
<dbReference type="GO" id="GO:0000221">
    <property type="term" value="C:vacuolar proton-transporting V-type ATPase, V1 domain"/>
    <property type="evidence" value="ECO:0007669"/>
    <property type="project" value="TreeGrafter"/>
</dbReference>
<keyword evidence="2 5" id="KW-0813">Transport</keyword>
<evidence type="ECO:0000256" key="2">
    <source>
        <dbReference type="ARBA" id="ARBA00022448"/>
    </source>
</evidence>
<evidence type="ECO:0000313" key="7">
    <source>
        <dbReference type="EMBL" id="ROT70564.1"/>
    </source>
</evidence>
<keyword evidence="6" id="KW-0175">Coiled coil</keyword>
<dbReference type="STRING" id="6689.A0A3R7PG00"/>
<feature type="coiled-coil region" evidence="6">
    <location>
        <begin position="8"/>
        <end position="57"/>
    </location>
</feature>
<sequence length="118" mass="13751">MASQSQGVQQLLAAEKKAAERVAEARKRKARRLKQAKDEAQAEIEKFRQERERQFKEYEAKHLGSQDDIALKIKNDTHIKIDAMNKQVAYNKEAVIKRILQLVNDIRPEMHINAKKEE</sequence>
<gene>
    <name evidence="7" type="ORF">C7M84_011171</name>
</gene>
<dbReference type="EMBL" id="QCYY01002412">
    <property type="protein sequence ID" value="ROT70564.1"/>
    <property type="molecule type" value="Genomic_DNA"/>
</dbReference>